<organism evidence="1 2">
    <name type="scientific">Hyalomma asiaticum</name>
    <name type="common">Tick</name>
    <dbReference type="NCBI Taxonomy" id="266040"/>
    <lineage>
        <taxon>Eukaryota</taxon>
        <taxon>Metazoa</taxon>
        <taxon>Ecdysozoa</taxon>
        <taxon>Arthropoda</taxon>
        <taxon>Chelicerata</taxon>
        <taxon>Arachnida</taxon>
        <taxon>Acari</taxon>
        <taxon>Parasitiformes</taxon>
        <taxon>Ixodida</taxon>
        <taxon>Ixodoidea</taxon>
        <taxon>Ixodidae</taxon>
        <taxon>Hyalomminae</taxon>
        <taxon>Hyalomma</taxon>
    </lineage>
</organism>
<sequence>MHHRCHRERRNRLGTWSEDWTPCAYRRTSAVSEACPRLAHWANGALPKKGSGPGNPSSERGVPKRAAQSRPLAAGRSRSKKETCLKPRRSTLLAAGDQHALTRPSQPSGRTFKWRSQALLTSTSRALTAHWCGVTSKYMYKSSGGAGDISIEYGTDLGALTRLEDKLRLLQEDLESERELRQRIEREKSDLTVQLMQLSDRLEEAEGSSETVVEMNKKRDTELSKLRKLLEDVHLESEETAHHLRKKHQEAVAEMQEQMDLMTKAKSKAEKERQKFQAEVYELLAQVENTNKEKITIQKTVEKLEHTVYELNIRIEELNRTVTEVTAQRTRLSAENAEYLKEVHELKVSLDNVNHIKSQLATQLEDTRRRLEDEERKRASLESSLHTLEVEIESLKVQLEEESEARLEVERQLVKANADAAAYKTKYETEVQAHADEVEELRYLLGRNIAQAGKQSIPVLSKSQLKLKKYSLFAFVMLIVDLISSFFQYLRAENSKRKCALCCMIDFCPSRHRRALNVEELTILLEQSQRELRQKVAEIQKLQHEYEKMREQRDALQRENKKLVDDLSEAKSQLADAIRRLHEYELEIKRLENERDELAAAYKEAETLRKQEEAKCQRLTAELAQVRHEYERRLQAKEEEIEALRAFLRISEDGNISGHPDSGWGPCEEDPRSALRRAAGNRSRWSGPAPSWAALEITTSGGEGAGPAASATAVGYPSGLKSRLGGSTMGTRRRQPYLHMVYDRNQQYGDSLYRKTVDDLYLREGIMPPRALLSSRRFDDSYFLTRYPRIPSMYRLMKRWDTGDDLALRRSMSLSHITHPEYSRAMLNRLLYPDDKLSRRFGNQNKLHVHSTHDRHVRAMEDHRSLMAELEMQEVQDRLRREHNRKWFNPDAIAYEVPSYRDDPLATVYRRRRPFSFYDFYDFYYWL</sequence>
<gene>
    <name evidence="1" type="ORF">HPB50_021447</name>
</gene>
<dbReference type="EMBL" id="CM023481">
    <property type="protein sequence ID" value="KAH6947807.1"/>
    <property type="molecule type" value="Genomic_DNA"/>
</dbReference>
<proteinExistence type="predicted"/>
<protein>
    <submittedName>
        <fullName evidence="1">Uncharacterized protein</fullName>
    </submittedName>
</protein>
<reference evidence="1" key="1">
    <citation type="submission" date="2020-05" db="EMBL/GenBank/DDBJ databases">
        <title>Large-scale comparative analyses of tick genomes elucidate their genetic diversity and vector capacities.</title>
        <authorList>
            <person name="Jia N."/>
            <person name="Wang J."/>
            <person name="Shi W."/>
            <person name="Du L."/>
            <person name="Sun Y."/>
            <person name="Zhan W."/>
            <person name="Jiang J."/>
            <person name="Wang Q."/>
            <person name="Zhang B."/>
            <person name="Ji P."/>
            <person name="Sakyi L.B."/>
            <person name="Cui X."/>
            <person name="Yuan T."/>
            <person name="Jiang B."/>
            <person name="Yang W."/>
            <person name="Lam T.T.-Y."/>
            <person name="Chang Q."/>
            <person name="Ding S."/>
            <person name="Wang X."/>
            <person name="Zhu J."/>
            <person name="Ruan X."/>
            <person name="Zhao L."/>
            <person name="Wei J."/>
            <person name="Que T."/>
            <person name="Du C."/>
            <person name="Cheng J."/>
            <person name="Dai P."/>
            <person name="Han X."/>
            <person name="Huang E."/>
            <person name="Gao Y."/>
            <person name="Liu J."/>
            <person name="Shao H."/>
            <person name="Ye R."/>
            <person name="Li L."/>
            <person name="Wei W."/>
            <person name="Wang X."/>
            <person name="Wang C."/>
            <person name="Yang T."/>
            <person name="Huo Q."/>
            <person name="Li W."/>
            <person name="Guo W."/>
            <person name="Chen H."/>
            <person name="Zhou L."/>
            <person name="Ni X."/>
            <person name="Tian J."/>
            <person name="Zhou Y."/>
            <person name="Sheng Y."/>
            <person name="Liu T."/>
            <person name="Pan Y."/>
            <person name="Xia L."/>
            <person name="Li J."/>
            <person name="Zhao F."/>
            <person name="Cao W."/>
        </authorList>
    </citation>
    <scope>NUCLEOTIDE SEQUENCE</scope>
    <source>
        <strain evidence="1">Hyas-2018</strain>
    </source>
</reference>
<dbReference type="Proteomes" id="UP000821845">
    <property type="component" value="Chromosome 1"/>
</dbReference>
<comment type="caution">
    <text evidence="1">The sequence shown here is derived from an EMBL/GenBank/DDBJ whole genome shotgun (WGS) entry which is preliminary data.</text>
</comment>
<keyword evidence="2" id="KW-1185">Reference proteome</keyword>
<evidence type="ECO:0000313" key="2">
    <source>
        <dbReference type="Proteomes" id="UP000821845"/>
    </source>
</evidence>
<accession>A0ACB7TJS3</accession>
<evidence type="ECO:0000313" key="1">
    <source>
        <dbReference type="EMBL" id="KAH6947807.1"/>
    </source>
</evidence>
<name>A0ACB7TJS3_HYAAI</name>